<proteinExistence type="predicted"/>
<evidence type="ECO:0008006" key="3">
    <source>
        <dbReference type="Google" id="ProtNLM"/>
    </source>
</evidence>
<sequence length="134" mass="15434">MMSTMLFILGGCFVGAGLLPIFRWLKCKVSKQRWRVCEIDDITNAVNTRIGAHELLPPESMLVSFRFNSHLHSVLISYDKTLFSRFKQGLPCCLLVDKNNPQKVYNNAQLWQNYALLWLLSGISLWMGGCFFDR</sequence>
<feature type="transmembrane region" description="Helical" evidence="1">
    <location>
        <begin position="6"/>
        <end position="25"/>
    </location>
</feature>
<gene>
    <name evidence="2" type="ORF">LCGC14_1941620</name>
</gene>
<keyword evidence="1" id="KW-1133">Transmembrane helix</keyword>
<keyword evidence="1" id="KW-0812">Transmembrane</keyword>
<comment type="caution">
    <text evidence="2">The sequence shown here is derived from an EMBL/GenBank/DDBJ whole genome shotgun (WGS) entry which is preliminary data.</text>
</comment>
<keyword evidence="1" id="KW-0472">Membrane</keyword>
<name>A0A0F9G8R1_9ZZZZ</name>
<dbReference type="AlphaFoldDB" id="A0A0F9G8R1"/>
<protein>
    <recommendedName>
        <fullName evidence="3">DUF3592 domain-containing protein</fullName>
    </recommendedName>
</protein>
<accession>A0A0F9G8R1</accession>
<evidence type="ECO:0000256" key="1">
    <source>
        <dbReference type="SAM" id="Phobius"/>
    </source>
</evidence>
<reference evidence="2" key="1">
    <citation type="journal article" date="2015" name="Nature">
        <title>Complex archaea that bridge the gap between prokaryotes and eukaryotes.</title>
        <authorList>
            <person name="Spang A."/>
            <person name="Saw J.H."/>
            <person name="Jorgensen S.L."/>
            <person name="Zaremba-Niedzwiedzka K."/>
            <person name="Martijn J."/>
            <person name="Lind A.E."/>
            <person name="van Eijk R."/>
            <person name="Schleper C."/>
            <person name="Guy L."/>
            <person name="Ettema T.J."/>
        </authorList>
    </citation>
    <scope>NUCLEOTIDE SEQUENCE</scope>
</reference>
<evidence type="ECO:0000313" key="2">
    <source>
        <dbReference type="EMBL" id="KKL86751.1"/>
    </source>
</evidence>
<organism evidence="2">
    <name type="scientific">marine sediment metagenome</name>
    <dbReference type="NCBI Taxonomy" id="412755"/>
    <lineage>
        <taxon>unclassified sequences</taxon>
        <taxon>metagenomes</taxon>
        <taxon>ecological metagenomes</taxon>
    </lineage>
</organism>
<dbReference type="EMBL" id="LAZR01021023">
    <property type="protein sequence ID" value="KKL86751.1"/>
    <property type="molecule type" value="Genomic_DNA"/>
</dbReference>